<gene>
    <name evidence="2" type="ORF">EVI01_03410</name>
</gene>
<feature type="transmembrane region" description="Helical" evidence="1">
    <location>
        <begin position="5"/>
        <end position="24"/>
    </location>
</feature>
<evidence type="ECO:0000256" key="1">
    <source>
        <dbReference type="SAM" id="Phobius"/>
    </source>
</evidence>
<sequence>MDKHLYYRVMMPTAIVAFLMFFIPNLPLRSIFGFLIIFIGLGRYGYLLYKK</sequence>
<dbReference type="AlphaFoldDB" id="A0A511IZ37"/>
<evidence type="ECO:0000313" key="3">
    <source>
        <dbReference type="Proteomes" id="UP000321830"/>
    </source>
</evidence>
<dbReference type="RefSeq" id="WP_010752030.1">
    <property type="nucleotide sequence ID" value="NZ_BJWF01000002.1"/>
</dbReference>
<dbReference type="Proteomes" id="UP000321830">
    <property type="component" value="Unassembled WGS sequence"/>
</dbReference>
<organism evidence="2 3">
    <name type="scientific">Enterococcus villorum</name>
    <dbReference type="NCBI Taxonomy" id="112904"/>
    <lineage>
        <taxon>Bacteria</taxon>
        <taxon>Bacillati</taxon>
        <taxon>Bacillota</taxon>
        <taxon>Bacilli</taxon>
        <taxon>Lactobacillales</taxon>
        <taxon>Enterococcaceae</taxon>
        <taxon>Enterococcus</taxon>
    </lineage>
</organism>
<reference evidence="2 3" key="1">
    <citation type="submission" date="2019-07" db="EMBL/GenBank/DDBJ databases">
        <title>Whole genome shotgun sequence of Enterococcus villorum NBRC 100699.</title>
        <authorList>
            <person name="Hosoyama A."/>
            <person name="Uohara A."/>
            <person name="Ohji S."/>
            <person name="Ichikawa N."/>
        </authorList>
    </citation>
    <scope>NUCLEOTIDE SEQUENCE [LARGE SCALE GENOMIC DNA]</scope>
    <source>
        <strain evidence="2 3">NBRC 100699</strain>
    </source>
</reference>
<protein>
    <submittedName>
        <fullName evidence="2">Uncharacterized protein</fullName>
    </submittedName>
</protein>
<evidence type="ECO:0000313" key="2">
    <source>
        <dbReference type="EMBL" id="GEL91004.1"/>
    </source>
</evidence>
<proteinExistence type="predicted"/>
<feature type="transmembrane region" description="Helical" evidence="1">
    <location>
        <begin position="30"/>
        <end position="49"/>
    </location>
</feature>
<keyword evidence="1" id="KW-0472">Membrane</keyword>
<name>A0A511IZ37_9ENTE</name>
<accession>A0A511IZ37</accession>
<keyword evidence="1" id="KW-1133">Transmembrane helix</keyword>
<keyword evidence="1" id="KW-0812">Transmembrane</keyword>
<comment type="caution">
    <text evidence="2">The sequence shown here is derived from an EMBL/GenBank/DDBJ whole genome shotgun (WGS) entry which is preliminary data.</text>
</comment>
<dbReference type="EMBL" id="BJWF01000002">
    <property type="protein sequence ID" value="GEL91004.1"/>
    <property type="molecule type" value="Genomic_DNA"/>
</dbReference>